<evidence type="ECO:0000256" key="3">
    <source>
        <dbReference type="ARBA" id="ARBA00023163"/>
    </source>
</evidence>
<dbReference type="GO" id="GO:0003700">
    <property type="term" value="F:DNA-binding transcription factor activity"/>
    <property type="evidence" value="ECO:0007669"/>
    <property type="project" value="TreeGrafter"/>
</dbReference>
<dbReference type="Pfam" id="PF09339">
    <property type="entry name" value="HTH_IclR"/>
    <property type="match status" value="1"/>
</dbReference>
<dbReference type="Gene3D" id="3.30.450.40">
    <property type="match status" value="1"/>
</dbReference>
<accession>A0A852ZY83</accession>
<keyword evidence="2 6" id="KW-0238">DNA-binding</keyword>
<dbReference type="GO" id="GO:0045892">
    <property type="term" value="P:negative regulation of DNA-templated transcription"/>
    <property type="evidence" value="ECO:0007669"/>
    <property type="project" value="TreeGrafter"/>
</dbReference>
<name>A0A852ZY83_9ACTN</name>
<dbReference type="Gene3D" id="1.10.10.10">
    <property type="entry name" value="Winged helix-like DNA-binding domain superfamily/Winged helix DNA-binding domain"/>
    <property type="match status" value="1"/>
</dbReference>
<dbReference type="RefSeq" id="WP_179815739.1">
    <property type="nucleotide sequence ID" value="NZ_JACBZD010000001.1"/>
</dbReference>
<keyword evidence="7" id="KW-1185">Reference proteome</keyword>
<gene>
    <name evidence="6" type="ORF">FHU37_004239</name>
</gene>
<reference evidence="6 7" key="1">
    <citation type="submission" date="2020-07" db="EMBL/GenBank/DDBJ databases">
        <title>Sequencing the genomes of 1000 actinobacteria strains.</title>
        <authorList>
            <person name="Klenk H.-P."/>
        </authorList>
    </citation>
    <scope>NUCLEOTIDE SEQUENCE [LARGE SCALE GENOMIC DNA]</scope>
    <source>
        <strain evidence="6 7">DSM 42178</strain>
    </source>
</reference>
<dbReference type="InterPro" id="IPR050707">
    <property type="entry name" value="HTH_MetabolicPath_Reg"/>
</dbReference>
<dbReference type="SMART" id="SM00346">
    <property type="entry name" value="HTH_ICLR"/>
    <property type="match status" value="1"/>
</dbReference>
<organism evidence="6 7">
    <name type="scientific">Allostreptomyces psammosilenae</name>
    <dbReference type="NCBI Taxonomy" id="1892865"/>
    <lineage>
        <taxon>Bacteria</taxon>
        <taxon>Bacillati</taxon>
        <taxon>Actinomycetota</taxon>
        <taxon>Actinomycetes</taxon>
        <taxon>Kitasatosporales</taxon>
        <taxon>Streptomycetaceae</taxon>
        <taxon>Allostreptomyces</taxon>
    </lineage>
</organism>
<dbReference type="PANTHER" id="PTHR30136">
    <property type="entry name" value="HELIX-TURN-HELIX TRANSCRIPTIONAL REGULATOR, ICLR FAMILY"/>
    <property type="match status" value="1"/>
</dbReference>
<dbReference type="Pfam" id="PF01614">
    <property type="entry name" value="IclR_C"/>
    <property type="match status" value="1"/>
</dbReference>
<feature type="domain" description="HTH iclR-type" evidence="4">
    <location>
        <begin position="5"/>
        <end position="69"/>
    </location>
</feature>
<dbReference type="PROSITE" id="PS51078">
    <property type="entry name" value="ICLR_ED"/>
    <property type="match status" value="1"/>
</dbReference>
<dbReference type="GO" id="GO:0003677">
    <property type="term" value="F:DNA binding"/>
    <property type="evidence" value="ECO:0007669"/>
    <property type="project" value="UniProtKB-KW"/>
</dbReference>
<dbReference type="PROSITE" id="PS51077">
    <property type="entry name" value="HTH_ICLR"/>
    <property type="match status" value="1"/>
</dbReference>
<dbReference type="InterPro" id="IPR014757">
    <property type="entry name" value="Tscrpt_reg_IclR_C"/>
</dbReference>
<sequence>MGRIVPAVSRALDILELFLTDDSATLGAPDIARRLELPRTTVHELVHTLLARGYLAPAAGESGRLQLGPRLHQLGGRYAERLDLAAEARRSARWAAEQCGETVHVALLEGAEVVYIAKVDSTHAVRMASAVGRRLPAHCTGVGKALLAALDEAELAALYPDGRPLSAMTSHTVTEPARLRAELAEVRKTGVATEYCESNPDVACVAAQVRDAEGQVTAALSISVPVLRWSDARAAELAEIAAAGAGDMSARLGWGGGQLH</sequence>
<keyword evidence="1" id="KW-0805">Transcription regulation</keyword>
<evidence type="ECO:0000256" key="1">
    <source>
        <dbReference type="ARBA" id="ARBA00023015"/>
    </source>
</evidence>
<dbReference type="SUPFAM" id="SSF55781">
    <property type="entry name" value="GAF domain-like"/>
    <property type="match status" value="1"/>
</dbReference>
<comment type="caution">
    <text evidence="6">The sequence shown here is derived from an EMBL/GenBank/DDBJ whole genome shotgun (WGS) entry which is preliminary data.</text>
</comment>
<dbReference type="InterPro" id="IPR036388">
    <property type="entry name" value="WH-like_DNA-bd_sf"/>
</dbReference>
<dbReference type="AlphaFoldDB" id="A0A852ZY83"/>
<evidence type="ECO:0000256" key="2">
    <source>
        <dbReference type="ARBA" id="ARBA00023125"/>
    </source>
</evidence>
<dbReference type="Proteomes" id="UP000567795">
    <property type="component" value="Unassembled WGS sequence"/>
</dbReference>
<protein>
    <submittedName>
        <fullName evidence="6">DNA-binding IclR family transcriptional regulator</fullName>
    </submittedName>
</protein>
<dbReference type="InterPro" id="IPR029016">
    <property type="entry name" value="GAF-like_dom_sf"/>
</dbReference>
<evidence type="ECO:0000259" key="4">
    <source>
        <dbReference type="PROSITE" id="PS51077"/>
    </source>
</evidence>
<evidence type="ECO:0000259" key="5">
    <source>
        <dbReference type="PROSITE" id="PS51078"/>
    </source>
</evidence>
<dbReference type="SUPFAM" id="SSF46785">
    <property type="entry name" value="Winged helix' DNA-binding domain"/>
    <property type="match status" value="1"/>
</dbReference>
<keyword evidence="3" id="KW-0804">Transcription</keyword>
<evidence type="ECO:0000313" key="7">
    <source>
        <dbReference type="Proteomes" id="UP000567795"/>
    </source>
</evidence>
<evidence type="ECO:0000313" key="6">
    <source>
        <dbReference type="EMBL" id="NYI07296.1"/>
    </source>
</evidence>
<dbReference type="InterPro" id="IPR005471">
    <property type="entry name" value="Tscrpt_reg_IclR_N"/>
</dbReference>
<feature type="domain" description="IclR-ED" evidence="5">
    <location>
        <begin position="70"/>
        <end position="254"/>
    </location>
</feature>
<dbReference type="EMBL" id="JACBZD010000001">
    <property type="protein sequence ID" value="NYI07296.1"/>
    <property type="molecule type" value="Genomic_DNA"/>
</dbReference>
<dbReference type="InterPro" id="IPR036390">
    <property type="entry name" value="WH_DNA-bd_sf"/>
</dbReference>
<proteinExistence type="predicted"/>
<dbReference type="PANTHER" id="PTHR30136:SF2">
    <property type="entry name" value="TRANSCRIPTIONAL REGULATOR ICLR"/>
    <property type="match status" value="1"/>
</dbReference>